<sequence>MVLVSCSIKREHRGQKRHNDACLLPVSTRTVGSTLSTGFKSAGTQPNIEIEFEVTTLLLYSVIFGRFKTDGFTQLPFHRLPTLVEDDLDVKPNTVIAWLLHRLILPHSQRSFVENMRKVTHALR</sequence>
<dbReference type="EMBL" id="MKZS01000001">
    <property type="protein sequence ID" value="OLT58403.1"/>
    <property type="molecule type" value="Genomic_DNA"/>
</dbReference>
<reference evidence="1 2" key="1">
    <citation type="submission" date="2016-10" db="EMBL/GenBank/DDBJ databases">
        <title>Comparative genomics uncovers the prolific and rare metabolic potential of the cyanobacterial genus Moorea.</title>
        <authorList>
            <person name="Leao T."/>
            <person name="Castelao G."/>
            <person name="Korobeynikov A."/>
            <person name="Monroe E.A."/>
            <person name="Podell S."/>
            <person name="Glukhov E."/>
            <person name="Allen E."/>
            <person name="Gerwick W.H."/>
            <person name="Gerwick L."/>
        </authorList>
    </citation>
    <scope>NUCLEOTIDE SEQUENCE [LARGE SCALE GENOMIC DNA]</scope>
    <source>
        <strain evidence="1 2">PNG5-198</strain>
    </source>
</reference>
<dbReference type="AlphaFoldDB" id="A0A1U7MXH7"/>
<accession>A0A1U7MXH7</accession>
<keyword evidence="2" id="KW-1185">Reference proteome</keyword>
<gene>
    <name evidence="1" type="ORF">BJP37_04415</name>
</gene>
<comment type="caution">
    <text evidence="1">The sequence shown here is derived from an EMBL/GenBank/DDBJ whole genome shotgun (WGS) entry which is preliminary data.</text>
</comment>
<dbReference type="RefSeq" id="WP_075896849.1">
    <property type="nucleotide sequence ID" value="NZ_MKZS01000001.1"/>
</dbReference>
<proteinExistence type="predicted"/>
<name>A0A1U7MXH7_9CYAN</name>
<dbReference type="Proteomes" id="UP000186657">
    <property type="component" value="Unassembled WGS sequence"/>
</dbReference>
<evidence type="ECO:0000313" key="2">
    <source>
        <dbReference type="Proteomes" id="UP000186657"/>
    </source>
</evidence>
<organism evidence="1 2">
    <name type="scientific">Moorena bouillonii PNG</name>
    <dbReference type="NCBI Taxonomy" id="568701"/>
    <lineage>
        <taxon>Bacteria</taxon>
        <taxon>Bacillati</taxon>
        <taxon>Cyanobacteriota</taxon>
        <taxon>Cyanophyceae</taxon>
        <taxon>Coleofasciculales</taxon>
        <taxon>Coleofasciculaceae</taxon>
        <taxon>Moorena</taxon>
    </lineage>
</organism>
<evidence type="ECO:0000313" key="1">
    <source>
        <dbReference type="EMBL" id="OLT58403.1"/>
    </source>
</evidence>
<protein>
    <submittedName>
        <fullName evidence="1">Uncharacterized protein</fullName>
    </submittedName>
</protein>